<organism evidence="3 4">
    <name type="scientific">Streptomyces alboflavus</name>
    <dbReference type="NCBI Taxonomy" id="67267"/>
    <lineage>
        <taxon>Bacteria</taxon>
        <taxon>Bacillati</taxon>
        <taxon>Actinomycetota</taxon>
        <taxon>Actinomycetes</taxon>
        <taxon>Kitasatosporales</taxon>
        <taxon>Streptomycetaceae</taxon>
        <taxon>Streptomyces</taxon>
    </lineage>
</organism>
<feature type="chain" id="PRO_5012328480" evidence="2">
    <location>
        <begin position="19"/>
        <end position="403"/>
    </location>
</feature>
<keyword evidence="2" id="KW-0732">Signal</keyword>
<dbReference type="KEGG" id="salf:SMD44_06158"/>
<accession>A0A1Z1WJS4</accession>
<dbReference type="InterPro" id="IPR011042">
    <property type="entry name" value="6-blade_b-propeller_TolB-like"/>
</dbReference>
<name>A0A1Z1WJS4_9ACTN</name>
<feature type="region of interest" description="Disordered" evidence="1">
    <location>
        <begin position="347"/>
        <end position="366"/>
    </location>
</feature>
<proteinExistence type="predicted"/>
<dbReference type="STRING" id="67267.GCA_000716675_08022"/>
<reference evidence="3 4" key="1">
    <citation type="submission" date="2017-05" db="EMBL/GenBank/DDBJ databases">
        <title>Streptomyces alboflavus Genome sequencing and assembly.</title>
        <authorList>
            <person name="Wang Y."/>
            <person name="Du B."/>
            <person name="Ding Y."/>
            <person name="Liu H."/>
            <person name="Hou Q."/>
            <person name="Liu K."/>
            <person name="Wang C."/>
            <person name="Yao L."/>
        </authorList>
    </citation>
    <scope>NUCLEOTIDE SEQUENCE [LARGE SCALE GENOMIC DNA]</scope>
    <source>
        <strain evidence="3 4">MDJK44</strain>
    </source>
</reference>
<feature type="region of interest" description="Disordered" evidence="1">
    <location>
        <begin position="236"/>
        <end position="257"/>
    </location>
</feature>
<dbReference type="eggNOG" id="COG0823">
    <property type="taxonomic scope" value="Bacteria"/>
</dbReference>
<protein>
    <submittedName>
        <fullName evidence="3">Uncharacterized protein</fullName>
    </submittedName>
</protein>
<evidence type="ECO:0000256" key="1">
    <source>
        <dbReference type="SAM" id="MobiDB-lite"/>
    </source>
</evidence>
<feature type="signal peptide" evidence="2">
    <location>
        <begin position="1"/>
        <end position="18"/>
    </location>
</feature>
<dbReference type="EMBL" id="CP021748">
    <property type="protein sequence ID" value="ARX86686.1"/>
    <property type="molecule type" value="Genomic_DNA"/>
</dbReference>
<gene>
    <name evidence="3" type="ORF">SMD44_06158</name>
</gene>
<sequence length="403" mass="41642">MAVLTAALTAAAVAPAHADPDPAGPTTVRASVDRSGAQLHVPSYGQDLSAGFAARATFTTAGPVWEGDTNGLTDVYFGDSVISSGHPRGTGNGPSRGGAPCASGRMTAFVSEATNITSTPAPDDRPTVYVRNRAVGKVSRASQSFEGTPFAWAARPKVSDDCMWVSFTAALEGPDGTAGQPRVYRYRIYDGTVRLVSEPSARADRSSISYDGRYVAYESRGNVYVRDLDTGTLEKASVARDGGPADGRSSGASLSGDGRHVAFDSTASDLAAGDRNGGVNVFVRDLDAGTTRLVRGESQRATTYDAALGTDGTHLAYVSAVRGEGARVPAVFLRELATGKTQLISADVGGGRNDRPARRPSVNDDGSVVAFDSASADLVAGDTNGVRDVFVRTLPTGPGASTR</sequence>
<evidence type="ECO:0000313" key="3">
    <source>
        <dbReference type="EMBL" id="ARX86686.1"/>
    </source>
</evidence>
<keyword evidence="4" id="KW-1185">Reference proteome</keyword>
<dbReference type="Proteomes" id="UP000195880">
    <property type="component" value="Chromosome"/>
</dbReference>
<evidence type="ECO:0000313" key="4">
    <source>
        <dbReference type="Proteomes" id="UP000195880"/>
    </source>
</evidence>
<dbReference type="SUPFAM" id="SSF82171">
    <property type="entry name" value="DPP6 N-terminal domain-like"/>
    <property type="match status" value="1"/>
</dbReference>
<dbReference type="Gene3D" id="2.120.10.30">
    <property type="entry name" value="TolB, C-terminal domain"/>
    <property type="match status" value="1"/>
</dbReference>
<evidence type="ECO:0000256" key="2">
    <source>
        <dbReference type="SAM" id="SignalP"/>
    </source>
</evidence>
<dbReference type="AlphaFoldDB" id="A0A1Z1WJS4"/>